<dbReference type="Proteomes" id="UP000011919">
    <property type="component" value="Unassembled WGS sequence"/>
</dbReference>
<comment type="caution">
    <text evidence="1">The sequence shown here is derived from an EMBL/GenBank/DDBJ whole genome shotgun (WGS) entry which is preliminary data.</text>
</comment>
<proteinExistence type="predicted"/>
<gene>
    <name evidence="1" type="ORF">C772_00932</name>
</gene>
<dbReference type="STRING" id="1235279.C772_00932"/>
<protein>
    <submittedName>
        <fullName evidence="1">Uncharacterized protein</fullName>
    </submittedName>
</protein>
<sequence length="39" mass="4260">MIRPVKVTIGCSKVTNRPMKVTIHVLKVTNAHLIAAGFD</sequence>
<name>M7NFH8_9BACL</name>
<accession>M7NFH8</accession>
<dbReference type="EMBL" id="AOFT01000003">
    <property type="protein sequence ID" value="EMR07283.1"/>
    <property type="molecule type" value="Genomic_DNA"/>
</dbReference>
<reference evidence="1 2" key="1">
    <citation type="journal article" date="2013" name="Genome Announc.">
        <title>Draft Genome Sequence of Bhargavaea cecembensis Strain DSE10T, Isolated from a Deep-Sea Sediment Sample Collected at a Depth of 5,904 m from the Chagos-Laccadive Ridge System in the Indian Ocean.</title>
        <authorList>
            <person name="Shivaji S."/>
            <person name="Ara S."/>
            <person name="Begum Z."/>
            <person name="Ruth M."/>
            <person name="Singh A."/>
            <person name="Kumar Pinnaka A."/>
        </authorList>
    </citation>
    <scope>NUCLEOTIDE SEQUENCE [LARGE SCALE GENOMIC DNA]</scope>
    <source>
        <strain evidence="1 2">DSE10</strain>
    </source>
</reference>
<keyword evidence="2" id="KW-1185">Reference proteome</keyword>
<evidence type="ECO:0000313" key="1">
    <source>
        <dbReference type="EMBL" id="EMR07283.1"/>
    </source>
</evidence>
<evidence type="ECO:0000313" key="2">
    <source>
        <dbReference type="Proteomes" id="UP000011919"/>
    </source>
</evidence>
<dbReference type="AlphaFoldDB" id="M7NFH8"/>
<organism evidence="1 2">
    <name type="scientific">Bhargavaea cecembensis DSE10</name>
    <dbReference type="NCBI Taxonomy" id="1235279"/>
    <lineage>
        <taxon>Bacteria</taxon>
        <taxon>Bacillati</taxon>
        <taxon>Bacillota</taxon>
        <taxon>Bacilli</taxon>
        <taxon>Bacillales</taxon>
        <taxon>Caryophanaceae</taxon>
        <taxon>Bhargavaea</taxon>
    </lineage>
</organism>